<evidence type="ECO:0000259" key="10">
    <source>
        <dbReference type="Pfam" id="PF05572"/>
    </source>
</evidence>
<dbReference type="GO" id="GO:0006508">
    <property type="term" value="P:proteolysis"/>
    <property type="evidence" value="ECO:0007669"/>
    <property type="project" value="UniProtKB-KW"/>
</dbReference>
<reference evidence="11 12" key="1">
    <citation type="journal article" date="2019" name="Nat. Ecol. Evol.">
        <title>Megaphylogeny resolves global patterns of mushroom evolution.</title>
        <authorList>
            <person name="Varga T."/>
            <person name="Krizsan K."/>
            <person name="Foldi C."/>
            <person name="Dima B."/>
            <person name="Sanchez-Garcia M."/>
            <person name="Sanchez-Ramirez S."/>
            <person name="Szollosi G.J."/>
            <person name="Szarkandi J.G."/>
            <person name="Papp V."/>
            <person name="Albert L."/>
            <person name="Andreopoulos W."/>
            <person name="Angelini C."/>
            <person name="Antonin V."/>
            <person name="Barry K.W."/>
            <person name="Bougher N.L."/>
            <person name="Buchanan P."/>
            <person name="Buyck B."/>
            <person name="Bense V."/>
            <person name="Catcheside P."/>
            <person name="Chovatia M."/>
            <person name="Cooper J."/>
            <person name="Damon W."/>
            <person name="Desjardin D."/>
            <person name="Finy P."/>
            <person name="Geml J."/>
            <person name="Haridas S."/>
            <person name="Hughes K."/>
            <person name="Justo A."/>
            <person name="Karasinski D."/>
            <person name="Kautmanova I."/>
            <person name="Kiss B."/>
            <person name="Kocsube S."/>
            <person name="Kotiranta H."/>
            <person name="LaButti K.M."/>
            <person name="Lechner B.E."/>
            <person name="Liimatainen K."/>
            <person name="Lipzen A."/>
            <person name="Lukacs Z."/>
            <person name="Mihaltcheva S."/>
            <person name="Morgado L.N."/>
            <person name="Niskanen T."/>
            <person name="Noordeloos M.E."/>
            <person name="Ohm R.A."/>
            <person name="Ortiz-Santana B."/>
            <person name="Ovrebo C."/>
            <person name="Racz N."/>
            <person name="Riley R."/>
            <person name="Savchenko A."/>
            <person name="Shiryaev A."/>
            <person name="Soop K."/>
            <person name="Spirin V."/>
            <person name="Szebenyi C."/>
            <person name="Tomsovsky M."/>
            <person name="Tulloss R.E."/>
            <person name="Uehling J."/>
            <person name="Grigoriev I.V."/>
            <person name="Vagvolgyi C."/>
            <person name="Papp T."/>
            <person name="Martin F.M."/>
            <person name="Miettinen O."/>
            <person name="Hibbett D.S."/>
            <person name="Nagy L.G."/>
        </authorList>
    </citation>
    <scope>NUCLEOTIDE SEQUENCE [LARGE SCALE GENOMIC DNA]</scope>
    <source>
        <strain evidence="11 12">CBS 121175</strain>
    </source>
</reference>
<evidence type="ECO:0000256" key="3">
    <source>
        <dbReference type="ARBA" id="ARBA00022723"/>
    </source>
</evidence>
<keyword evidence="2" id="KW-0645">Protease</keyword>
<keyword evidence="5" id="KW-0378">Hydrolase</keyword>
<feature type="domain" description="Peptidase M43 pregnancy-associated plasma-A" evidence="10">
    <location>
        <begin position="166"/>
        <end position="296"/>
    </location>
</feature>
<evidence type="ECO:0000313" key="12">
    <source>
        <dbReference type="Proteomes" id="UP000307440"/>
    </source>
</evidence>
<keyword evidence="8" id="KW-1015">Disulfide bond</keyword>
<dbReference type="CDD" id="cd04275">
    <property type="entry name" value="ZnMc_pappalysin_like"/>
    <property type="match status" value="1"/>
</dbReference>
<evidence type="ECO:0000256" key="4">
    <source>
        <dbReference type="ARBA" id="ARBA00022729"/>
    </source>
</evidence>
<sequence>MRLFLWSLASLVLLLGNVIGQHNGLNSTSAAPSSSDPARDALGFKTECLTPDVAPADAARVEKEFQAIRKNSPSIQRAGLVLPLYYHILYRDLTFDGGYLSDAQVNSAVNMLNDGFSATGISFRLDGIRRWHNATWFQQVDGTPENVDIEREMKQSTRIGGATTLNVWTSGMITAAGYAAFPWNYAANPINDGVVMKWDVLPGNGNTVRSGKTITHEAGHWAGLLHTFQGGCTGDGDFVADTPAQGTATDFNGCAPRDTCPSLPGEDPVFNFMNYSSDECRNHFTWGQIDKMWAAIAAWRL</sequence>
<evidence type="ECO:0000256" key="6">
    <source>
        <dbReference type="ARBA" id="ARBA00022833"/>
    </source>
</evidence>
<feature type="chain" id="PRO_5023011299" description="Peptidase M43 pregnancy-associated plasma-A domain-containing protein" evidence="9">
    <location>
        <begin position="21"/>
        <end position="301"/>
    </location>
</feature>
<dbReference type="InterPro" id="IPR024079">
    <property type="entry name" value="MetalloPept_cat_dom_sf"/>
</dbReference>
<dbReference type="STRING" id="230819.A0A5C3L1Y2"/>
<evidence type="ECO:0000256" key="7">
    <source>
        <dbReference type="ARBA" id="ARBA00023049"/>
    </source>
</evidence>
<evidence type="ECO:0000256" key="5">
    <source>
        <dbReference type="ARBA" id="ARBA00022801"/>
    </source>
</evidence>
<keyword evidence="12" id="KW-1185">Reference proteome</keyword>
<dbReference type="PANTHER" id="PTHR47466">
    <property type="match status" value="1"/>
</dbReference>
<dbReference type="PANTHER" id="PTHR47466:SF1">
    <property type="entry name" value="METALLOPROTEASE MEP1 (AFU_ORTHOLOGUE AFUA_1G07730)-RELATED"/>
    <property type="match status" value="1"/>
</dbReference>
<proteinExistence type="inferred from homology"/>
<evidence type="ECO:0000256" key="8">
    <source>
        <dbReference type="ARBA" id="ARBA00023157"/>
    </source>
</evidence>
<dbReference type="SUPFAM" id="SSF55486">
    <property type="entry name" value="Metalloproteases ('zincins'), catalytic domain"/>
    <property type="match status" value="1"/>
</dbReference>
<comment type="similarity">
    <text evidence="1">Belongs to the peptidase M43B family.</text>
</comment>
<evidence type="ECO:0000256" key="1">
    <source>
        <dbReference type="ARBA" id="ARBA00008721"/>
    </source>
</evidence>
<organism evidence="11 12">
    <name type="scientific">Coprinopsis marcescibilis</name>
    <name type="common">Agaric fungus</name>
    <name type="synonym">Psathyrella marcescibilis</name>
    <dbReference type="NCBI Taxonomy" id="230819"/>
    <lineage>
        <taxon>Eukaryota</taxon>
        <taxon>Fungi</taxon>
        <taxon>Dikarya</taxon>
        <taxon>Basidiomycota</taxon>
        <taxon>Agaricomycotina</taxon>
        <taxon>Agaricomycetes</taxon>
        <taxon>Agaricomycetidae</taxon>
        <taxon>Agaricales</taxon>
        <taxon>Agaricineae</taxon>
        <taxon>Psathyrellaceae</taxon>
        <taxon>Coprinopsis</taxon>
    </lineage>
</organism>
<protein>
    <recommendedName>
        <fullName evidence="10">Peptidase M43 pregnancy-associated plasma-A domain-containing protein</fullName>
    </recommendedName>
</protein>
<dbReference type="OrthoDB" id="536211at2759"/>
<dbReference type="GO" id="GO:0046872">
    <property type="term" value="F:metal ion binding"/>
    <property type="evidence" value="ECO:0007669"/>
    <property type="project" value="UniProtKB-KW"/>
</dbReference>
<feature type="signal peptide" evidence="9">
    <location>
        <begin position="1"/>
        <end position="20"/>
    </location>
</feature>
<evidence type="ECO:0000313" key="11">
    <source>
        <dbReference type="EMBL" id="TFK26735.1"/>
    </source>
</evidence>
<dbReference type="InterPro" id="IPR008754">
    <property type="entry name" value="Peptidase_M43"/>
</dbReference>
<keyword evidence="4 9" id="KW-0732">Signal</keyword>
<dbReference type="Proteomes" id="UP000307440">
    <property type="component" value="Unassembled WGS sequence"/>
</dbReference>
<gene>
    <name evidence="11" type="ORF">FA15DRAFT_702490</name>
</gene>
<dbReference type="Pfam" id="PF05572">
    <property type="entry name" value="Peptidase_M43"/>
    <property type="match status" value="1"/>
</dbReference>
<keyword evidence="7" id="KW-0482">Metalloprotease</keyword>
<accession>A0A5C3L1Y2</accession>
<dbReference type="Gene3D" id="3.40.390.10">
    <property type="entry name" value="Collagenase (Catalytic Domain)"/>
    <property type="match status" value="1"/>
</dbReference>
<keyword evidence="6" id="KW-0862">Zinc</keyword>
<dbReference type="GO" id="GO:0008237">
    <property type="term" value="F:metallopeptidase activity"/>
    <property type="evidence" value="ECO:0007669"/>
    <property type="project" value="UniProtKB-KW"/>
</dbReference>
<dbReference type="EMBL" id="ML210171">
    <property type="protein sequence ID" value="TFK26735.1"/>
    <property type="molecule type" value="Genomic_DNA"/>
</dbReference>
<evidence type="ECO:0000256" key="2">
    <source>
        <dbReference type="ARBA" id="ARBA00022670"/>
    </source>
</evidence>
<evidence type="ECO:0000256" key="9">
    <source>
        <dbReference type="SAM" id="SignalP"/>
    </source>
</evidence>
<keyword evidence="3" id="KW-0479">Metal-binding</keyword>
<name>A0A5C3L1Y2_COPMA</name>
<dbReference type="AlphaFoldDB" id="A0A5C3L1Y2"/>